<dbReference type="Proteomes" id="UP000077154">
    <property type="component" value="Unassembled WGS sequence"/>
</dbReference>
<gene>
    <name evidence="1" type="ORF">VC83_03299</name>
</gene>
<dbReference type="EMBL" id="KV441391">
    <property type="protein sequence ID" value="OAF60572.1"/>
    <property type="molecule type" value="Genomic_DNA"/>
</dbReference>
<protein>
    <submittedName>
        <fullName evidence="1">Uncharacterized protein</fullName>
    </submittedName>
</protein>
<sequence>MRDSAAMQTLQELPLERLVPSCHVGRTGWLVSDGAGRWSLMISLVSLPLVRYTGNVLAHRESVNEAVPSNNGYTNATVEVLGALMDCTATYEMEYVEIM</sequence>
<dbReference type="GeneID" id="36286376"/>
<reference evidence="1" key="1">
    <citation type="submission" date="2016-03" db="EMBL/GenBank/DDBJ databases">
        <title>Updated assembly of Pseudogymnoascus destructans, the fungus causing white-nose syndrome of bats.</title>
        <authorList>
            <person name="Palmer J.M."/>
            <person name="Drees K.P."/>
            <person name="Foster J.T."/>
            <person name="Lindner D.L."/>
        </authorList>
    </citation>
    <scope>NUCLEOTIDE SEQUENCE [LARGE SCALE GENOMIC DNA]</scope>
    <source>
        <strain evidence="1">20631-21</strain>
    </source>
</reference>
<accession>A0A177AGN9</accession>
<organism evidence="1">
    <name type="scientific">Pseudogymnoascus destructans</name>
    <dbReference type="NCBI Taxonomy" id="655981"/>
    <lineage>
        <taxon>Eukaryota</taxon>
        <taxon>Fungi</taxon>
        <taxon>Dikarya</taxon>
        <taxon>Ascomycota</taxon>
        <taxon>Pezizomycotina</taxon>
        <taxon>Leotiomycetes</taxon>
        <taxon>Thelebolales</taxon>
        <taxon>Thelebolaceae</taxon>
        <taxon>Pseudogymnoascus</taxon>
    </lineage>
</organism>
<dbReference type="AlphaFoldDB" id="A0A177AGN9"/>
<dbReference type="RefSeq" id="XP_024325853.1">
    <property type="nucleotide sequence ID" value="XM_024466947.1"/>
</dbReference>
<proteinExistence type="predicted"/>
<name>A0A177AGN9_9PEZI</name>
<evidence type="ECO:0000313" key="1">
    <source>
        <dbReference type="EMBL" id="OAF60572.1"/>
    </source>
</evidence>